<evidence type="ECO:0000256" key="1">
    <source>
        <dbReference type="SAM" id="MobiDB-lite"/>
    </source>
</evidence>
<reference evidence="2" key="1">
    <citation type="journal article" name="BMC Genomics">
        <title>Long-read sequencing and de novo genome assembly of marine medaka (Oryzias melastigma).</title>
        <authorList>
            <person name="Liang P."/>
            <person name="Saqib H.S.A."/>
            <person name="Ni X."/>
            <person name="Shen Y."/>
        </authorList>
    </citation>
    <scope>NUCLEOTIDE SEQUENCE</scope>
    <source>
        <strain evidence="2">Bigg-433</strain>
    </source>
</reference>
<name>A0A834F3R1_ORYME</name>
<feature type="region of interest" description="Disordered" evidence="1">
    <location>
        <begin position="103"/>
        <end position="122"/>
    </location>
</feature>
<gene>
    <name evidence="2" type="ORF">FQA47_013752</name>
</gene>
<proteinExistence type="predicted"/>
<evidence type="ECO:0000313" key="2">
    <source>
        <dbReference type="EMBL" id="KAF6717242.1"/>
    </source>
</evidence>
<sequence length="148" mass="16251">MQKTSTVKTETSPRKTYMTPPLSVQACREKHPDNAKETSPPRPSTEHAQFHRSRLRAPPPQVLCSGQGGVSMCERKNAQLSHQSSQLFVQTVLSSSSKVHFKAPLQANSPKPPFASPSVKSERGGWGVQRAQISVLTVRMVGVFNQCL</sequence>
<accession>A0A834F3R1</accession>
<comment type="caution">
    <text evidence="2">The sequence shown here is derived from an EMBL/GenBank/DDBJ whole genome shotgun (WGS) entry which is preliminary data.</text>
</comment>
<protein>
    <submittedName>
        <fullName evidence="2">Uncharacterized protein</fullName>
    </submittedName>
</protein>
<dbReference type="Proteomes" id="UP000646548">
    <property type="component" value="Unassembled WGS sequence"/>
</dbReference>
<dbReference type="EMBL" id="WKFB01000861">
    <property type="protein sequence ID" value="KAF6717242.1"/>
    <property type="molecule type" value="Genomic_DNA"/>
</dbReference>
<feature type="compositionally biased region" description="Basic and acidic residues" evidence="1">
    <location>
        <begin position="27"/>
        <end position="36"/>
    </location>
</feature>
<feature type="compositionally biased region" description="Polar residues" evidence="1">
    <location>
        <begin position="1"/>
        <end position="10"/>
    </location>
</feature>
<dbReference type="PROSITE" id="PS51257">
    <property type="entry name" value="PROKAR_LIPOPROTEIN"/>
    <property type="match status" value="1"/>
</dbReference>
<organism evidence="2 3">
    <name type="scientific">Oryzias melastigma</name>
    <name type="common">Marine medaka</name>
    <dbReference type="NCBI Taxonomy" id="30732"/>
    <lineage>
        <taxon>Eukaryota</taxon>
        <taxon>Metazoa</taxon>
        <taxon>Chordata</taxon>
        <taxon>Craniata</taxon>
        <taxon>Vertebrata</taxon>
        <taxon>Euteleostomi</taxon>
        <taxon>Actinopterygii</taxon>
        <taxon>Neopterygii</taxon>
        <taxon>Teleostei</taxon>
        <taxon>Neoteleostei</taxon>
        <taxon>Acanthomorphata</taxon>
        <taxon>Ovalentaria</taxon>
        <taxon>Atherinomorphae</taxon>
        <taxon>Beloniformes</taxon>
        <taxon>Adrianichthyidae</taxon>
        <taxon>Oryziinae</taxon>
        <taxon>Oryzias</taxon>
    </lineage>
</organism>
<feature type="region of interest" description="Disordered" evidence="1">
    <location>
        <begin position="1"/>
        <end position="63"/>
    </location>
</feature>
<dbReference type="AlphaFoldDB" id="A0A834F3R1"/>
<evidence type="ECO:0000313" key="3">
    <source>
        <dbReference type="Proteomes" id="UP000646548"/>
    </source>
</evidence>